<keyword evidence="1" id="KW-0614">Plasmid</keyword>
<reference evidence="1" key="2">
    <citation type="submission" date="2014-12" db="EMBL/GenBank/DDBJ databases">
        <authorList>
            <person name="Jaenicke S."/>
        </authorList>
    </citation>
    <scope>NUCLEOTIDE SEQUENCE</scope>
    <source>
        <strain evidence="1">HH103</strain>
        <plasmid evidence="1">pSfHH103a2</plasmid>
    </source>
</reference>
<sequence>MQLPAISVEPRFIQFVVFGILVITEENRTLWHARLTTLQRPV</sequence>
<name>A0A0A8WGX0_SINF1</name>
<organism evidence="1">
    <name type="scientific">Sinorhizobium fredii (strain HH103)</name>
    <dbReference type="NCBI Taxonomy" id="1117943"/>
    <lineage>
        <taxon>Bacteria</taxon>
        <taxon>Pseudomonadati</taxon>
        <taxon>Pseudomonadota</taxon>
        <taxon>Alphaproteobacteria</taxon>
        <taxon>Hyphomicrobiales</taxon>
        <taxon>Rhizobiaceae</taxon>
        <taxon>Sinorhizobium/Ensifer group</taxon>
        <taxon>Sinorhizobium</taxon>
    </lineage>
</organism>
<dbReference type="EMBL" id="LN735562">
    <property type="protein sequence ID" value="CEL26560.1"/>
    <property type="molecule type" value="Genomic_DNA"/>
</dbReference>
<proteinExistence type="predicted"/>
<protein>
    <submittedName>
        <fullName evidence="1">Uncharacterized protein</fullName>
    </submittedName>
</protein>
<accession>A0A0A8WGX0</accession>
<reference evidence="1" key="1">
    <citation type="journal article" date="2012" name="J. Bacteriol.">
        <title>Genome sequence of the soybean symbiont Sinorhizobium fredii HH103.</title>
        <authorList>
            <person name="Weidner S."/>
            <person name="Becker A."/>
            <person name="Bonilla I."/>
            <person name="Jaenicke S."/>
            <person name="Lloret J."/>
            <person name="Margaret I."/>
            <person name="Puhler A."/>
            <person name="Ruiz-Sainz J.E."/>
            <person name="Schneiker-Bekel S."/>
            <person name="Szczepanowski R."/>
            <person name="Vinardell J.M."/>
            <person name="Zehner S."/>
            <person name="Gottfert M."/>
        </authorList>
    </citation>
    <scope>NUCLEOTIDE SEQUENCE [LARGE SCALE GENOMIC DNA]</scope>
    <source>
        <strain evidence="1">HH103</strain>
        <plasmid evidence="1">pSfHH103a2</plasmid>
    </source>
</reference>
<geneLocation type="plasmid" evidence="1">
    <name>pSfHH103a2</name>
</geneLocation>
<evidence type="ECO:0000313" key="1">
    <source>
        <dbReference type="EMBL" id="CEL26560.1"/>
    </source>
</evidence>
<dbReference type="AlphaFoldDB" id="A0A0A8WGX0"/>